<dbReference type="PANTHER" id="PTHR43798:SF33">
    <property type="entry name" value="HYDROLASE, PUTATIVE (AFU_ORTHOLOGUE AFUA_2G14860)-RELATED"/>
    <property type="match status" value="1"/>
</dbReference>
<dbReference type="Gene3D" id="3.40.50.1820">
    <property type="entry name" value="alpha/beta hydrolase"/>
    <property type="match status" value="1"/>
</dbReference>
<dbReference type="GO" id="GO:0047372">
    <property type="term" value="F:monoacylglycerol lipase activity"/>
    <property type="evidence" value="ECO:0007669"/>
    <property type="project" value="TreeGrafter"/>
</dbReference>
<reference evidence="2" key="1">
    <citation type="submission" date="2021-03" db="EMBL/GenBank/DDBJ databases">
        <title>Revisited historic fungal species revealed as producer of novel bioactive compounds through whole genome sequencing and comparative genomics.</title>
        <authorList>
            <person name="Vignolle G.A."/>
            <person name="Hochenegger N."/>
            <person name="Mach R.L."/>
            <person name="Mach-Aigner A.R."/>
            <person name="Javad Rahimi M."/>
            <person name="Salim K.A."/>
            <person name="Chan C.M."/>
            <person name="Lim L.B.L."/>
            <person name="Cai F."/>
            <person name="Druzhinina I.S."/>
            <person name="U'Ren J.M."/>
            <person name="Derntl C."/>
        </authorList>
    </citation>
    <scope>NUCLEOTIDE SEQUENCE</scope>
    <source>
        <strain evidence="2">TUCIM 5799</strain>
    </source>
</reference>
<accession>A0A9Q0AU69</accession>
<sequence>MNADTMGPTLEKRRTIVHPNGQSTAYFYDSYADPWKDNETILIQHGFARTADHFYHWVPALARQYNVIRRDLRGHGGSSYPRPDQAYNYSVTTILEEIRDTLDQLGITRVHFIGESTSGMLAVAFAATYPDRLSSITLCSSPMYLPPAGQQFLAFGEESWPTALRKLGTRGWAERIAASPGTMAVDDPGYRKWWMNRVCSSDSEGLAGYAEFLSRFDARPYVDGVRAPMLILAPTKSAVLSAESVRELAARVPTATVEFIEASGHEIYYEAADTCLATLLRFLSQIGNSSTGTT</sequence>
<dbReference type="GO" id="GO:0016020">
    <property type="term" value="C:membrane"/>
    <property type="evidence" value="ECO:0007669"/>
    <property type="project" value="TreeGrafter"/>
</dbReference>
<dbReference type="SUPFAM" id="SSF53474">
    <property type="entry name" value="alpha/beta-Hydrolases"/>
    <property type="match status" value="1"/>
</dbReference>
<organism evidence="2 3">
    <name type="scientific">Neoarthrinium moseri</name>
    <dbReference type="NCBI Taxonomy" id="1658444"/>
    <lineage>
        <taxon>Eukaryota</taxon>
        <taxon>Fungi</taxon>
        <taxon>Dikarya</taxon>
        <taxon>Ascomycota</taxon>
        <taxon>Pezizomycotina</taxon>
        <taxon>Sordariomycetes</taxon>
        <taxon>Xylariomycetidae</taxon>
        <taxon>Amphisphaeriales</taxon>
        <taxon>Apiosporaceae</taxon>
        <taxon>Neoarthrinium</taxon>
    </lineage>
</organism>
<dbReference type="InterPro" id="IPR050266">
    <property type="entry name" value="AB_hydrolase_sf"/>
</dbReference>
<feature type="domain" description="AB hydrolase-1" evidence="1">
    <location>
        <begin position="40"/>
        <end position="271"/>
    </location>
</feature>
<keyword evidence="3" id="KW-1185">Reference proteome</keyword>
<dbReference type="PRINTS" id="PR00111">
    <property type="entry name" value="ABHYDROLASE"/>
</dbReference>
<dbReference type="AlphaFoldDB" id="A0A9Q0AU69"/>
<evidence type="ECO:0000313" key="2">
    <source>
        <dbReference type="EMBL" id="KAI1880812.1"/>
    </source>
</evidence>
<comment type="caution">
    <text evidence="2">The sequence shown here is derived from an EMBL/GenBank/DDBJ whole genome shotgun (WGS) entry which is preliminary data.</text>
</comment>
<name>A0A9Q0AU69_9PEZI</name>
<dbReference type="EMBL" id="JAFIMR010000002">
    <property type="protein sequence ID" value="KAI1880812.1"/>
    <property type="molecule type" value="Genomic_DNA"/>
</dbReference>
<dbReference type="GO" id="GO:0046464">
    <property type="term" value="P:acylglycerol catabolic process"/>
    <property type="evidence" value="ECO:0007669"/>
    <property type="project" value="TreeGrafter"/>
</dbReference>
<dbReference type="Proteomes" id="UP000829685">
    <property type="component" value="Unassembled WGS sequence"/>
</dbReference>
<gene>
    <name evidence="2" type="ORF">JX265_001052</name>
</gene>
<proteinExistence type="predicted"/>
<dbReference type="Pfam" id="PF00561">
    <property type="entry name" value="Abhydrolase_1"/>
    <property type="match status" value="1"/>
</dbReference>
<evidence type="ECO:0000313" key="3">
    <source>
        <dbReference type="Proteomes" id="UP000829685"/>
    </source>
</evidence>
<dbReference type="InterPro" id="IPR000073">
    <property type="entry name" value="AB_hydrolase_1"/>
</dbReference>
<evidence type="ECO:0000259" key="1">
    <source>
        <dbReference type="Pfam" id="PF00561"/>
    </source>
</evidence>
<protein>
    <recommendedName>
        <fullName evidence="1">AB hydrolase-1 domain-containing protein</fullName>
    </recommendedName>
</protein>
<dbReference type="InterPro" id="IPR029058">
    <property type="entry name" value="AB_hydrolase_fold"/>
</dbReference>
<dbReference type="PANTHER" id="PTHR43798">
    <property type="entry name" value="MONOACYLGLYCEROL LIPASE"/>
    <property type="match status" value="1"/>
</dbReference>